<evidence type="ECO:0000259" key="1">
    <source>
        <dbReference type="Pfam" id="PF12937"/>
    </source>
</evidence>
<dbReference type="AlphaFoldDB" id="G4TJ06"/>
<proteinExistence type="predicted"/>
<dbReference type="EMBL" id="CAFZ01000114">
    <property type="protein sequence ID" value="CCA71299.1"/>
    <property type="molecule type" value="Genomic_DNA"/>
</dbReference>
<evidence type="ECO:0000313" key="2">
    <source>
        <dbReference type="EMBL" id="CCA71299.1"/>
    </source>
</evidence>
<sequence>MVINRILNEDISLEIAEYLELEDLLSMSKTCRVWYGVSRQYSRFWTNAVKAIPFAHYPRLAPLSKQGPEEIRKVAIRTVNSRHAWCSAEEVRPKVVLRLHEGLGQSFA</sequence>
<dbReference type="CDD" id="cd09917">
    <property type="entry name" value="F-box_SF"/>
    <property type="match status" value="1"/>
</dbReference>
<organism evidence="2 3">
    <name type="scientific">Serendipita indica (strain DSM 11827)</name>
    <name type="common">Root endophyte fungus</name>
    <name type="synonym">Piriformospora indica</name>
    <dbReference type="NCBI Taxonomy" id="1109443"/>
    <lineage>
        <taxon>Eukaryota</taxon>
        <taxon>Fungi</taxon>
        <taxon>Dikarya</taxon>
        <taxon>Basidiomycota</taxon>
        <taxon>Agaricomycotina</taxon>
        <taxon>Agaricomycetes</taxon>
        <taxon>Sebacinales</taxon>
        <taxon>Serendipitaceae</taxon>
        <taxon>Serendipita</taxon>
    </lineage>
</organism>
<dbReference type="InParanoid" id="G4TJ06"/>
<comment type="caution">
    <text evidence="2">The sequence shown here is derived from an EMBL/GenBank/DDBJ whole genome shotgun (WGS) entry which is preliminary data.</text>
</comment>
<dbReference type="OrthoDB" id="3141767at2759"/>
<dbReference type="Gene3D" id="1.20.1280.50">
    <property type="match status" value="1"/>
</dbReference>
<reference evidence="2 3" key="1">
    <citation type="journal article" date="2011" name="PLoS Pathog.">
        <title>Endophytic Life Strategies Decoded by Genome and Transcriptome Analyses of the Mutualistic Root Symbiont Piriformospora indica.</title>
        <authorList>
            <person name="Zuccaro A."/>
            <person name="Lahrmann U."/>
            <person name="Guldener U."/>
            <person name="Langen G."/>
            <person name="Pfiffi S."/>
            <person name="Biedenkopf D."/>
            <person name="Wong P."/>
            <person name="Samans B."/>
            <person name="Grimm C."/>
            <person name="Basiewicz M."/>
            <person name="Murat C."/>
            <person name="Martin F."/>
            <person name="Kogel K.H."/>
        </authorList>
    </citation>
    <scope>NUCLEOTIDE SEQUENCE [LARGE SCALE GENOMIC DNA]</scope>
    <source>
        <strain evidence="2 3">DSM 11827</strain>
    </source>
</reference>
<dbReference type="HOGENOM" id="CLU_2197960_0_0_1"/>
<feature type="domain" description="F-box" evidence="1">
    <location>
        <begin position="10"/>
        <end position="47"/>
    </location>
</feature>
<dbReference type="SUPFAM" id="SSF81383">
    <property type="entry name" value="F-box domain"/>
    <property type="match status" value="1"/>
</dbReference>
<dbReference type="Pfam" id="PF12937">
    <property type="entry name" value="F-box-like"/>
    <property type="match status" value="1"/>
</dbReference>
<gene>
    <name evidence="2" type="ORF">PIIN_05238</name>
</gene>
<name>G4TJ06_SERID</name>
<dbReference type="InterPro" id="IPR036047">
    <property type="entry name" value="F-box-like_dom_sf"/>
</dbReference>
<accession>G4TJ06</accession>
<protein>
    <recommendedName>
        <fullName evidence="1">F-box domain-containing protein</fullName>
    </recommendedName>
</protein>
<dbReference type="InterPro" id="IPR001810">
    <property type="entry name" value="F-box_dom"/>
</dbReference>
<keyword evidence="3" id="KW-1185">Reference proteome</keyword>
<evidence type="ECO:0000313" key="3">
    <source>
        <dbReference type="Proteomes" id="UP000007148"/>
    </source>
</evidence>
<dbReference type="Proteomes" id="UP000007148">
    <property type="component" value="Unassembled WGS sequence"/>
</dbReference>